<evidence type="ECO:0000256" key="2">
    <source>
        <dbReference type="ARBA" id="ARBA00022679"/>
    </source>
</evidence>
<dbReference type="GO" id="GO:0032259">
    <property type="term" value="P:methylation"/>
    <property type="evidence" value="ECO:0007669"/>
    <property type="project" value="UniProtKB-KW"/>
</dbReference>
<evidence type="ECO:0000256" key="1">
    <source>
        <dbReference type="ARBA" id="ARBA00022603"/>
    </source>
</evidence>
<keyword evidence="5" id="KW-1185">Reference proteome</keyword>
<dbReference type="Gene3D" id="3.40.50.150">
    <property type="entry name" value="Vaccinia Virus protein VP39"/>
    <property type="match status" value="1"/>
</dbReference>
<dbReference type="InterPro" id="IPR029063">
    <property type="entry name" value="SAM-dependent_MTases_sf"/>
</dbReference>
<dbReference type="Pfam" id="PF13649">
    <property type="entry name" value="Methyltransf_25"/>
    <property type="match status" value="1"/>
</dbReference>
<dbReference type="SUPFAM" id="SSF53335">
    <property type="entry name" value="S-adenosyl-L-methionine-dependent methyltransferases"/>
    <property type="match status" value="1"/>
</dbReference>
<dbReference type="PANTHER" id="PTHR43861">
    <property type="entry name" value="TRANS-ACONITATE 2-METHYLTRANSFERASE-RELATED"/>
    <property type="match status" value="1"/>
</dbReference>
<proteinExistence type="predicted"/>
<dbReference type="RefSeq" id="WP_005489529.1">
    <property type="nucleotide sequence ID" value="NZ_CAUI01000021.1"/>
</dbReference>
<dbReference type="EMBL" id="CAUI01000021">
    <property type="protein sequence ID" value="CCU80206.1"/>
    <property type="molecule type" value="Genomic_DNA"/>
</dbReference>
<organism evidence="4 5">
    <name type="scientific">Halanaerobium saccharolyticum subsp. saccharolyticum DSM 6643</name>
    <dbReference type="NCBI Taxonomy" id="1293054"/>
    <lineage>
        <taxon>Bacteria</taxon>
        <taxon>Bacillati</taxon>
        <taxon>Bacillota</taxon>
        <taxon>Clostridia</taxon>
        <taxon>Halanaerobiales</taxon>
        <taxon>Halanaerobiaceae</taxon>
        <taxon>Halanaerobium</taxon>
    </lineage>
</organism>
<protein>
    <submittedName>
        <fullName evidence="4">Methyltransferase, putative</fullName>
    </submittedName>
</protein>
<dbReference type="Proteomes" id="UP000012063">
    <property type="component" value="Unassembled WGS sequence"/>
</dbReference>
<keyword evidence="1 4" id="KW-0489">Methyltransferase</keyword>
<comment type="caution">
    <text evidence="4">The sequence shown here is derived from an EMBL/GenBank/DDBJ whole genome shotgun (WGS) entry which is preliminary data.</text>
</comment>
<dbReference type="Gene3D" id="2.20.25.110">
    <property type="entry name" value="S-adenosyl-L-methionine-dependent methyltransferases"/>
    <property type="match status" value="1"/>
</dbReference>
<dbReference type="InterPro" id="IPR041698">
    <property type="entry name" value="Methyltransf_25"/>
</dbReference>
<evidence type="ECO:0000313" key="5">
    <source>
        <dbReference type="Proteomes" id="UP000012063"/>
    </source>
</evidence>
<accession>M5E2J8</accession>
<dbReference type="PANTHER" id="PTHR43861:SF1">
    <property type="entry name" value="TRANS-ACONITATE 2-METHYLTRANSFERASE"/>
    <property type="match status" value="1"/>
</dbReference>
<dbReference type="InParanoid" id="M5E2J8"/>
<gene>
    <name evidence="4" type="ORF">HSACCH_01933</name>
</gene>
<dbReference type="eggNOG" id="COG0500">
    <property type="taxonomic scope" value="Bacteria"/>
</dbReference>
<sequence>MDFYSEFSKNYDKIFPLNSKKLNLIDNTFKGLKEKKEEIKLLDVGCGTGSYALKLAEKGYQVKAIDLDAEMISLAESKMKDARVEVDFYRLGMLNLKKKFKKASFDGIYIIGNVLVHLTKEGIKDFLDLAAEILKEKGKIFIQIVNYNRILELDLDGLPTIYSKDDSVRFERNYEYNEKENILYFKTRLIDHFDDQLLSENKIELYPLCKSELEDYLKEAGFKVEKIYGSPVGDHYRELSSIPLLITAKKAEQKSG</sequence>
<dbReference type="AlphaFoldDB" id="M5E2J8"/>
<feature type="domain" description="Methyltransferase" evidence="3">
    <location>
        <begin position="42"/>
        <end position="138"/>
    </location>
</feature>
<dbReference type="STRING" id="1293054.HSACCH_01933"/>
<reference evidence="5" key="1">
    <citation type="journal article" date="2013" name="Genome Announc.">
        <title>Genome Sequence of Halanaerobium saccharolyticum subsp. saccharolyticum Strain DSM 6643T, a Halophilic Hydrogen-Producing Bacterium.</title>
        <authorList>
            <person name="Kivisto A."/>
            <person name="Larjo A."/>
            <person name="Ciranna A."/>
            <person name="Santala V."/>
            <person name="Roos C."/>
            <person name="Karp M."/>
        </authorList>
    </citation>
    <scope>NUCLEOTIDE SEQUENCE [LARGE SCALE GENOMIC DNA]</scope>
    <source>
        <strain evidence="5">DSM 6643</strain>
    </source>
</reference>
<dbReference type="CDD" id="cd02440">
    <property type="entry name" value="AdoMet_MTases"/>
    <property type="match status" value="1"/>
</dbReference>
<keyword evidence="2 4" id="KW-0808">Transferase</keyword>
<evidence type="ECO:0000259" key="3">
    <source>
        <dbReference type="Pfam" id="PF13649"/>
    </source>
</evidence>
<name>M5E2J8_9FIRM</name>
<dbReference type="GO" id="GO:0008168">
    <property type="term" value="F:methyltransferase activity"/>
    <property type="evidence" value="ECO:0007669"/>
    <property type="project" value="UniProtKB-KW"/>
</dbReference>
<evidence type="ECO:0000313" key="4">
    <source>
        <dbReference type="EMBL" id="CCU80206.1"/>
    </source>
</evidence>
<dbReference type="OrthoDB" id="9811589at2"/>